<dbReference type="InterPro" id="IPR003594">
    <property type="entry name" value="HATPase_dom"/>
</dbReference>
<name>A0A8J7FJI8_9NEIS</name>
<sequence>MPIPVSPLTAEMLARIAAIPADRQNDARELCEIAFEQARERRDYSGFVAIAELYGHIMDNLGKAVLARDRMYEALQIAQSLHLFSAEAHLLESIGRSYYVQGDYHSALQFWARCIEVATLAQEWVTQIMAYIGLGMIHDALKDPATAVQIHRNALQRMHEHGLQDPYLEAKARINLGQNLRQTGDFAGAVQEYERARELCLANQLTEFATETAFRLAEVLLMQQQGDAARPLLTQALAIAEQAGYSWTRINVLRLQGLLEMQQQRPAQGLPLLQQAIALAHDIANEHLEAAVLLDAAECAAAAGSLTQALDYYRQGHQLELSIVREAAPQRMGELENWAGLHPNTSQLLLELSNSPSIDTGELDAAFAAICATGCQVMDVQRCGIWLYDADAGTLGCSYLCRGGLPAELPRSRIDARECPAVFEWLARGGPLVAHDARHHQLTWELHARYLAPNHVFSLLGFPLRVERRVVAVLLCEASGAQRNWSPIEVARGGQLADIAARALINHERQLDQQNIQQLNTELTSANEALEARVAARTAELEQAMTQLVQTEKMAALGSLVAGVAHELNTPLGISLTTATTFGEEARTLQQKVQAGAIKRSELDTFLVQTSEAARLIEHNCWRAAEMIANFKQVAVDTASDLRRHFNLATTVNEVLFALKPRYKHTPYRIETELPEDLEFDSYPGALEQVLGNLVLNAIMHGFDGRPDGVIRITATRSSKQQVQLAVEDNGRGIPAELHKRVFEPFFTTKFGQGGSGLGLYLVYTLVCGRLAGQIELVSAPDHGARFIMTLPVIHPDASV</sequence>
<dbReference type="CDD" id="cd00075">
    <property type="entry name" value="HATPase"/>
    <property type="match status" value="1"/>
</dbReference>
<dbReference type="SUPFAM" id="SSF55874">
    <property type="entry name" value="ATPase domain of HSP90 chaperone/DNA topoisomerase II/histidine kinase"/>
    <property type="match status" value="1"/>
</dbReference>
<evidence type="ECO:0000313" key="7">
    <source>
        <dbReference type="EMBL" id="MBE9607979.1"/>
    </source>
</evidence>
<dbReference type="EC" id="2.7.13.3" evidence="2"/>
<evidence type="ECO:0000256" key="3">
    <source>
        <dbReference type="ARBA" id="ARBA00022553"/>
    </source>
</evidence>
<dbReference type="GO" id="GO:0000155">
    <property type="term" value="F:phosphorelay sensor kinase activity"/>
    <property type="evidence" value="ECO:0007669"/>
    <property type="project" value="InterPro"/>
</dbReference>
<dbReference type="SUPFAM" id="SSF55781">
    <property type="entry name" value="GAF domain-like"/>
    <property type="match status" value="1"/>
</dbReference>
<evidence type="ECO:0000256" key="5">
    <source>
        <dbReference type="SAM" id="Coils"/>
    </source>
</evidence>
<dbReference type="Gene3D" id="1.10.287.130">
    <property type="match status" value="1"/>
</dbReference>
<proteinExistence type="predicted"/>
<dbReference type="InterPro" id="IPR011990">
    <property type="entry name" value="TPR-like_helical_dom_sf"/>
</dbReference>
<dbReference type="Pfam" id="PF01590">
    <property type="entry name" value="GAF"/>
    <property type="match status" value="1"/>
</dbReference>
<dbReference type="PROSITE" id="PS50109">
    <property type="entry name" value="HIS_KIN"/>
    <property type="match status" value="1"/>
</dbReference>
<dbReference type="RefSeq" id="WP_194114486.1">
    <property type="nucleotide sequence ID" value="NZ_JADFUA010000001.1"/>
</dbReference>
<dbReference type="PROSITE" id="PS50005">
    <property type="entry name" value="TPR"/>
    <property type="match status" value="1"/>
</dbReference>
<evidence type="ECO:0000256" key="1">
    <source>
        <dbReference type="ARBA" id="ARBA00000085"/>
    </source>
</evidence>
<protein>
    <recommendedName>
        <fullName evidence="2">histidine kinase</fullName>
        <ecNumber evidence="2">2.7.13.3</ecNumber>
    </recommendedName>
</protein>
<feature type="coiled-coil region" evidence="5">
    <location>
        <begin position="509"/>
        <end position="547"/>
    </location>
</feature>
<dbReference type="AlphaFoldDB" id="A0A8J7FJI8"/>
<keyword evidence="3" id="KW-0597">Phosphoprotein</keyword>
<dbReference type="SMART" id="SM00028">
    <property type="entry name" value="TPR"/>
    <property type="match status" value="6"/>
</dbReference>
<reference evidence="7 8" key="1">
    <citation type="submission" date="2020-10" db="EMBL/GenBank/DDBJ databases">
        <title>The genome sequence of Chitinilyticum litopenaei 4Y14.</title>
        <authorList>
            <person name="Liu Y."/>
        </authorList>
    </citation>
    <scope>NUCLEOTIDE SEQUENCE [LARGE SCALE GENOMIC DNA]</scope>
    <source>
        <strain evidence="7 8">4Y14</strain>
    </source>
</reference>
<dbReference type="SUPFAM" id="SSF47384">
    <property type="entry name" value="Homodimeric domain of signal transducing histidine kinase"/>
    <property type="match status" value="1"/>
</dbReference>
<dbReference type="PRINTS" id="PR00344">
    <property type="entry name" value="BCTRLSENSOR"/>
</dbReference>
<dbReference type="InterPro" id="IPR019734">
    <property type="entry name" value="TPR_rpt"/>
</dbReference>
<evidence type="ECO:0000313" key="8">
    <source>
        <dbReference type="Proteomes" id="UP000604481"/>
    </source>
</evidence>
<evidence type="ECO:0000256" key="2">
    <source>
        <dbReference type="ARBA" id="ARBA00012438"/>
    </source>
</evidence>
<keyword evidence="4" id="KW-0802">TPR repeat</keyword>
<dbReference type="InterPro" id="IPR003661">
    <property type="entry name" value="HisK_dim/P_dom"/>
</dbReference>
<dbReference type="InterPro" id="IPR005467">
    <property type="entry name" value="His_kinase_dom"/>
</dbReference>
<dbReference type="Gene3D" id="3.30.450.40">
    <property type="match status" value="1"/>
</dbReference>
<dbReference type="InterPro" id="IPR029016">
    <property type="entry name" value="GAF-like_dom_sf"/>
</dbReference>
<dbReference type="PANTHER" id="PTHR43065">
    <property type="entry name" value="SENSOR HISTIDINE KINASE"/>
    <property type="match status" value="1"/>
</dbReference>
<dbReference type="InterPro" id="IPR036097">
    <property type="entry name" value="HisK_dim/P_sf"/>
</dbReference>
<evidence type="ECO:0000256" key="4">
    <source>
        <dbReference type="PROSITE-ProRule" id="PRU00339"/>
    </source>
</evidence>
<keyword evidence="5" id="KW-0175">Coiled coil</keyword>
<evidence type="ECO:0000259" key="6">
    <source>
        <dbReference type="PROSITE" id="PS50109"/>
    </source>
</evidence>
<dbReference type="InterPro" id="IPR003018">
    <property type="entry name" value="GAF"/>
</dbReference>
<dbReference type="PANTHER" id="PTHR43065:SF47">
    <property type="match status" value="1"/>
</dbReference>
<dbReference type="SMART" id="SM00065">
    <property type="entry name" value="GAF"/>
    <property type="match status" value="1"/>
</dbReference>
<keyword evidence="8" id="KW-1185">Reference proteome</keyword>
<feature type="repeat" description="TPR" evidence="4">
    <location>
        <begin position="170"/>
        <end position="203"/>
    </location>
</feature>
<dbReference type="EMBL" id="JADFUA010000001">
    <property type="protein sequence ID" value="MBE9607979.1"/>
    <property type="molecule type" value="Genomic_DNA"/>
</dbReference>
<organism evidence="7 8">
    <name type="scientific">Chitinilyticum piscinae</name>
    <dbReference type="NCBI Taxonomy" id="2866724"/>
    <lineage>
        <taxon>Bacteria</taxon>
        <taxon>Pseudomonadati</taxon>
        <taxon>Pseudomonadota</taxon>
        <taxon>Betaproteobacteria</taxon>
        <taxon>Neisseriales</taxon>
        <taxon>Chitinibacteraceae</taxon>
        <taxon>Chitinilyticum</taxon>
    </lineage>
</organism>
<dbReference type="SUPFAM" id="SSF48452">
    <property type="entry name" value="TPR-like"/>
    <property type="match status" value="2"/>
</dbReference>
<dbReference type="InterPro" id="IPR004358">
    <property type="entry name" value="Sig_transdc_His_kin-like_C"/>
</dbReference>
<dbReference type="CDD" id="cd00082">
    <property type="entry name" value="HisKA"/>
    <property type="match status" value="1"/>
</dbReference>
<dbReference type="Gene3D" id="1.25.40.10">
    <property type="entry name" value="Tetratricopeptide repeat domain"/>
    <property type="match status" value="2"/>
</dbReference>
<dbReference type="InterPro" id="IPR036890">
    <property type="entry name" value="HATPase_C_sf"/>
</dbReference>
<accession>A0A8J7FJI8</accession>
<feature type="domain" description="Histidine kinase" evidence="6">
    <location>
        <begin position="563"/>
        <end position="795"/>
    </location>
</feature>
<gene>
    <name evidence="7" type="ORF">INR99_01330</name>
</gene>
<dbReference type="Pfam" id="PF02518">
    <property type="entry name" value="HATPase_c"/>
    <property type="match status" value="1"/>
</dbReference>
<dbReference type="SMART" id="SM00387">
    <property type="entry name" value="HATPase_c"/>
    <property type="match status" value="1"/>
</dbReference>
<comment type="catalytic activity">
    <reaction evidence="1">
        <text>ATP + protein L-histidine = ADP + protein N-phospho-L-histidine.</text>
        <dbReference type="EC" id="2.7.13.3"/>
    </reaction>
</comment>
<comment type="caution">
    <text evidence="7">The sequence shown here is derived from an EMBL/GenBank/DDBJ whole genome shotgun (WGS) entry which is preliminary data.</text>
</comment>
<dbReference type="Proteomes" id="UP000604481">
    <property type="component" value="Unassembled WGS sequence"/>
</dbReference>
<dbReference type="Gene3D" id="3.30.565.10">
    <property type="entry name" value="Histidine kinase-like ATPase, C-terminal domain"/>
    <property type="match status" value="1"/>
</dbReference>